<reference evidence="4 5" key="1">
    <citation type="submission" date="2014-11" db="EMBL/GenBank/DDBJ databases">
        <authorList>
            <person name="Zhu J."/>
            <person name="Qi W."/>
            <person name="Song R."/>
        </authorList>
    </citation>
    <scope>NUCLEOTIDE SEQUENCE [LARGE SCALE GENOMIC DNA]</scope>
</reference>
<feature type="signal peptide" evidence="2">
    <location>
        <begin position="1"/>
        <end position="29"/>
    </location>
</feature>
<dbReference type="PROSITE" id="PS50106">
    <property type="entry name" value="PDZ"/>
    <property type="match status" value="1"/>
</dbReference>
<feature type="compositionally biased region" description="Low complexity" evidence="1">
    <location>
        <begin position="388"/>
        <end position="407"/>
    </location>
</feature>
<feature type="chain" id="PRO_5005187536" description="PDZ domain-containing protein" evidence="2">
    <location>
        <begin position="30"/>
        <end position="796"/>
    </location>
</feature>
<accession>A0A0G4EC64</accession>
<name>A0A0G4EC64_VITBC</name>
<keyword evidence="2" id="KW-0732">Signal</keyword>
<evidence type="ECO:0000256" key="1">
    <source>
        <dbReference type="SAM" id="MobiDB-lite"/>
    </source>
</evidence>
<dbReference type="Gene3D" id="2.30.42.10">
    <property type="match status" value="1"/>
</dbReference>
<sequence length="796" mass="85660">MHESLHAHVCPSTMGCLLSLVCFIDASLANLFPLHHDTSAAAFISPPLRQPVRHARHHLKRRRLAPPQLVVDGPAMVSASTPTAEMEPADATGREPPSSQTSLQRSADESDESRGATALLAGGAGGLPRESGSDGEYSLVVPADLSLRFRDSGGDVSLWETLRLEHYKNILQTLLYNYPHYRIHIADPLWANTPPLHSHSTATPTTSSSSSSRMREVGGNDSSAATATAMVAPSSFASWCYPPSMLEPGPLPPLVNISSALLSPDSVVYDAVYDSREHPSPRVVKARKAKGQERFYIWTKGMSKTQAQQLEVEALQRQDVLDTHILAAYSDPYDKAYAYEYGGHPRAASPSTGGGHGDDGSVRLSNQPSVMVRRRATSAATGDRHAGSSASPVSSESRGGRPSVGVGVDERVPGEKRGLMGEGHGLGKRGLEVEATLRFANGTLVHYTHIFTVNDVLSLASDINHKRYSMSFATAFDSTERAIEKIFVGEKTNTGGVSELLKFLPAICPLRAELIAYQCLAMLTGVGTESNLAESCALDAVRAAPNMPLAWQRLGDAYRCSRDFWKAKNAYAIALSLMPPPALLEDIRVPYEALAQAIAAKNTDHNVPALLKFLPGAVTNTIDKPSGFAIDPNPQHLGGCRVAYVVPDSPAAKAGIQAGSHLIAVGNNGMLMGKPMEHCMKQLQQSGGRGESRTKLTTFAGSYVDLYGPAAFEYLNTILMTYPVDTLAALCCDAHQQAKILGRPHTEADLGGIDQDPLHGPCEPLREDVCQCVPHEPRLRLLRRISMFDLPNALLQ</sequence>
<evidence type="ECO:0000256" key="2">
    <source>
        <dbReference type="SAM" id="SignalP"/>
    </source>
</evidence>
<organism evidence="4 5">
    <name type="scientific">Vitrella brassicaformis (strain CCMP3155)</name>
    <dbReference type="NCBI Taxonomy" id="1169540"/>
    <lineage>
        <taxon>Eukaryota</taxon>
        <taxon>Sar</taxon>
        <taxon>Alveolata</taxon>
        <taxon>Colpodellida</taxon>
        <taxon>Vitrellaceae</taxon>
        <taxon>Vitrella</taxon>
    </lineage>
</organism>
<dbReference type="EMBL" id="CDMY01000153">
    <property type="protein sequence ID" value="CEL93289.1"/>
    <property type="molecule type" value="Genomic_DNA"/>
</dbReference>
<dbReference type="SUPFAM" id="SSF48452">
    <property type="entry name" value="TPR-like"/>
    <property type="match status" value="1"/>
</dbReference>
<dbReference type="InParanoid" id="A0A0G4EC64"/>
<dbReference type="Gene3D" id="1.25.40.10">
    <property type="entry name" value="Tetratricopeptide repeat domain"/>
    <property type="match status" value="1"/>
</dbReference>
<feature type="compositionally biased region" description="Low complexity" evidence="1">
    <location>
        <begin position="197"/>
        <end position="212"/>
    </location>
</feature>
<dbReference type="AlphaFoldDB" id="A0A0G4EC64"/>
<dbReference type="SMART" id="SM00228">
    <property type="entry name" value="PDZ"/>
    <property type="match status" value="1"/>
</dbReference>
<feature type="compositionally biased region" description="Basic and acidic residues" evidence="1">
    <location>
        <begin position="408"/>
        <end position="419"/>
    </location>
</feature>
<proteinExistence type="predicted"/>
<feature type="domain" description="PDZ" evidence="3">
    <location>
        <begin position="627"/>
        <end position="688"/>
    </location>
</feature>
<feature type="region of interest" description="Disordered" evidence="1">
    <location>
        <begin position="197"/>
        <end position="222"/>
    </location>
</feature>
<keyword evidence="5" id="KW-1185">Reference proteome</keyword>
<dbReference type="CDD" id="cd00136">
    <property type="entry name" value="PDZ_canonical"/>
    <property type="match status" value="1"/>
</dbReference>
<dbReference type="InterPro" id="IPR011990">
    <property type="entry name" value="TPR-like_helical_dom_sf"/>
</dbReference>
<dbReference type="InterPro" id="IPR001478">
    <property type="entry name" value="PDZ"/>
</dbReference>
<dbReference type="SUPFAM" id="SSF50156">
    <property type="entry name" value="PDZ domain-like"/>
    <property type="match status" value="1"/>
</dbReference>
<protein>
    <recommendedName>
        <fullName evidence="3">PDZ domain-containing protein</fullName>
    </recommendedName>
</protein>
<dbReference type="Proteomes" id="UP000041254">
    <property type="component" value="Unassembled WGS sequence"/>
</dbReference>
<evidence type="ECO:0000313" key="4">
    <source>
        <dbReference type="EMBL" id="CEL93289.1"/>
    </source>
</evidence>
<dbReference type="VEuPathDB" id="CryptoDB:Vbra_7047"/>
<dbReference type="OrthoDB" id="6502734at2759"/>
<dbReference type="InterPro" id="IPR036034">
    <property type="entry name" value="PDZ_sf"/>
</dbReference>
<feature type="region of interest" description="Disordered" evidence="1">
    <location>
        <begin position="347"/>
        <end position="423"/>
    </location>
</feature>
<feature type="region of interest" description="Disordered" evidence="1">
    <location>
        <begin position="72"/>
        <end position="114"/>
    </location>
</feature>
<gene>
    <name evidence="4" type="ORF">Vbra_7047</name>
</gene>
<evidence type="ECO:0000259" key="3">
    <source>
        <dbReference type="PROSITE" id="PS50106"/>
    </source>
</evidence>
<evidence type="ECO:0000313" key="5">
    <source>
        <dbReference type="Proteomes" id="UP000041254"/>
    </source>
</evidence>